<dbReference type="Gene3D" id="3.40.50.2000">
    <property type="entry name" value="Glycogen Phosphorylase B"/>
    <property type="match status" value="3"/>
</dbReference>
<dbReference type="RefSeq" id="WP_130407882.1">
    <property type="nucleotide sequence ID" value="NZ_SHKK01000001.1"/>
</dbReference>
<dbReference type="SUPFAM" id="SSF53756">
    <property type="entry name" value="UDP-Glycosyltransferase/glycogen phosphorylase"/>
    <property type="match status" value="1"/>
</dbReference>
<evidence type="ECO:0000313" key="3">
    <source>
        <dbReference type="Proteomes" id="UP000293781"/>
    </source>
</evidence>
<dbReference type="EMBL" id="SHKK01000001">
    <property type="protein sequence ID" value="RZT82986.1"/>
    <property type="molecule type" value="Genomic_DNA"/>
</dbReference>
<dbReference type="FunFam" id="3.40.50.2000:FF:000072">
    <property type="entry name" value="Glycosyl transferase"/>
    <property type="match status" value="1"/>
</dbReference>
<dbReference type="OrthoDB" id="3863369at2"/>
<comment type="caution">
    <text evidence="2">The sequence shown here is derived from an EMBL/GenBank/DDBJ whole genome shotgun (WGS) entry which is preliminary data.</text>
</comment>
<dbReference type="GO" id="GO:0016758">
    <property type="term" value="F:hexosyltransferase activity"/>
    <property type="evidence" value="ECO:0007669"/>
    <property type="project" value="UniProtKB-ARBA"/>
</dbReference>
<proteinExistence type="predicted"/>
<dbReference type="PANTHER" id="PTHR48050">
    <property type="entry name" value="STEROL 3-BETA-GLUCOSYLTRANSFERASE"/>
    <property type="match status" value="1"/>
</dbReference>
<feature type="domain" description="Erythromycin biosynthesis protein CIII-like C-terminal" evidence="1">
    <location>
        <begin position="190"/>
        <end position="329"/>
    </location>
</feature>
<name>A0A4Q7UNE0_9ACTN</name>
<dbReference type="PANTHER" id="PTHR48050:SF13">
    <property type="entry name" value="STEROL 3-BETA-GLUCOSYLTRANSFERASE UGT80A2"/>
    <property type="match status" value="1"/>
</dbReference>
<evidence type="ECO:0000259" key="1">
    <source>
        <dbReference type="Pfam" id="PF06722"/>
    </source>
</evidence>
<dbReference type="InterPro" id="IPR002213">
    <property type="entry name" value="UDP_glucos_trans"/>
</dbReference>
<keyword evidence="3" id="KW-1185">Reference proteome</keyword>
<gene>
    <name evidence="2" type="ORF">EV382_6306</name>
</gene>
<dbReference type="Proteomes" id="UP000293781">
    <property type="component" value="Unassembled WGS sequence"/>
</dbReference>
<keyword evidence="2" id="KW-0808">Transferase</keyword>
<protein>
    <submittedName>
        <fullName evidence="2">MGT family glycosyltransferase</fullName>
    </submittedName>
</protein>
<dbReference type="GO" id="GO:0017000">
    <property type="term" value="P:antibiotic biosynthetic process"/>
    <property type="evidence" value="ECO:0007669"/>
    <property type="project" value="UniProtKB-ARBA"/>
</dbReference>
<evidence type="ECO:0000313" key="2">
    <source>
        <dbReference type="EMBL" id="RZT82986.1"/>
    </source>
</evidence>
<dbReference type="CDD" id="cd03784">
    <property type="entry name" value="GT1_Gtf-like"/>
    <property type="match status" value="1"/>
</dbReference>
<sequence>MRVLFASLASVGHTYPLIPLAIAARDAGHEVHFAAGPEVHPPLAAHGLRPFRPGDAFYEVYAEDLAPELARLRPDLVVHEWGLPGAAVAARRAGIPGLWHGFGRMYPEGIGLELPTRNAEVAGLPHLDIWPPSLQDRDFLATERRIELRPVAFSTPAPLPVSVRRAASRPLIYLTLGTAFGTPELFRTAVAGLAALDAEVVVAAGRVPLDQMGEVPDNVSVHPWVSQAELLPLVDLVVHHGGSGTTLGALAVGVPQVMLPQGADQFANADTLAAAGVAVRLLPDEVDAHAIAEQARRLLSGHDAHREAARLIAEEIAGLPSPAAVARLLPEYAAEQR</sequence>
<dbReference type="AlphaFoldDB" id="A0A4Q7UNE0"/>
<organism evidence="2 3">
    <name type="scientific">Micromonospora violae</name>
    <dbReference type="NCBI Taxonomy" id="1278207"/>
    <lineage>
        <taxon>Bacteria</taxon>
        <taxon>Bacillati</taxon>
        <taxon>Actinomycetota</taxon>
        <taxon>Actinomycetes</taxon>
        <taxon>Micromonosporales</taxon>
        <taxon>Micromonosporaceae</taxon>
        <taxon>Micromonospora</taxon>
    </lineage>
</organism>
<accession>A0A4Q7UNE0</accession>
<dbReference type="Pfam" id="PF06722">
    <property type="entry name" value="EryCIII-like_C"/>
    <property type="match status" value="1"/>
</dbReference>
<reference evidence="2 3" key="1">
    <citation type="submission" date="2019-02" db="EMBL/GenBank/DDBJ databases">
        <title>Sequencing the genomes of 1000 actinobacteria strains.</title>
        <authorList>
            <person name="Klenk H.-P."/>
        </authorList>
    </citation>
    <scope>NUCLEOTIDE SEQUENCE [LARGE SCALE GENOMIC DNA]</scope>
    <source>
        <strain evidence="2 3">DSM 45888</strain>
    </source>
</reference>
<dbReference type="InterPro" id="IPR050426">
    <property type="entry name" value="Glycosyltransferase_28"/>
</dbReference>
<dbReference type="InterPro" id="IPR010610">
    <property type="entry name" value="EryCIII-like_C"/>
</dbReference>
<dbReference type="GO" id="GO:0008194">
    <property type="term" value="F:UDP-glycosyltransferase activity"/>
    <property type="evidence" value="ECO:0007669"/>
    <property type="project" value="InterPro"/>
</dbReference>